<accession>A0A0A9DSP6</accession>
<protein>
    <submittedName>
        <fullName evidence="1">Uncharacterized protein</fullName>
    </submittedName>
</protein>
<sequence length="50" mass="5959">MISDQRRILLSLKPNTPLVFCWILQTQKKCYRDRSKYLKTVKLSSEVSDK</sequence>
<reference evidence="1" key="2">
    <citation type="journal article" date="2015" name="Data Brief">
        <title>Shoot transcriptome of the giant reed, Arundo donax.</title>
        <authorList>
            <person name="Barrero R.A."/>
            <person name="Guerrero F.D."/>
            <person name="Moolhuijzen P."/>
            <person name="Goolsby J.A."/>
            <person name="Tidwell J."/>
            <person name="Bellgard S.E."/>
            <person name="Bellgard M.I."/>
        </authorList>
    </citation>
    <scope>NUCLEOTIDE SEQUENCE</scope>
    <source>
        <tissue evidence="1">Shoot tissue taken approximately 20 cm above the soil surface</tissue>
    </source>
</reference>
<dbReference type="EMBL" id="GBRH01208192">
    <property type="protein sequence ID" value="JAD89703.1"/>
    <property type="molecule type" value="Transcribed_RNA"/>
</dbReference>
<organism evidence="1">
    <name type="scientific">Arundo donax</name>
    <name type="common">Giant reed</name>
    <name type="synonym">Donax arundinaceus</name>
    <dbReference type="NCBI Taxonomy" id="35708"/>
    <lineage>
        <taxon>Eukaryota</taxon>
        <taxon>Viridiplantae</taxon>
        <taxon>Streptophyta</taxon>
        <taxon>Embryophyta</taxon>
        <taxon>Tracheophyta</taxon>
        <taxon>Spermatophyta</taxon>
        <taxon>Magnoliopsida</taxon>
        <taxon>Liliopsida</taxon>
        <taxon>Poales</taxon>
        <taxon>Poaceae</taxon>
        <taxon>PACMAD clade</taxon>
        <taxon>Arundinoideae</taxon>
        <taxon>Arundineae</taxon>
        <taxon>Arundo</taxon>
    </lineage>
</organism>
<reference evidence="1" key="1">
    <citation type="submission" date="2014-09" db="EMBL/GenBank/DDBJ databases">
        <authorList>
            <person name="Magalhaes I.L.F."/>
            <person name="Oliveira U."/>
            <person name="Santos F.R."/>
            <person name="Vidigal T.H.D.A."/>
            <person name="Brescovit A.D."/>
            <person name="Santos A.J."/>
        </authorList>
    </citation>
    <scope>NUCLEOTIDE SEQUENCE</scope>
    <source>
        <tissue evidence="1">Shoot tissue taken approximately 20 cm above the soil surface</tissue>
    </source>
</reference>
<evidence type="ECO:0000313" key="1">
    <source>
        <dbReference type="EMBL" id="JAD89703.1"/>
    </source>
</evidence>
<name>A0A0A9DSP6_ARUDO</name>
<dbReference type="AlphaFoldDB" id="A0A0A9DSP6"/>
<proteinExistence type="predicted"/>